<comment type="caution">
    <text evidence="1">The sequence shown here is derived from an EMBL/GenBank/DDBJ whole genome shotgun (WGS) entry which is preliminary data.</text>
</comment>
<accession>A0ACC3Z6K4</accession>
<dbReference type="EMBL" id="VUJX02000003">
    <property type="protein sequence ID" value="KAL0939702.1"/>
    <property type="molecule type" value="Genomic_DNA"/>
</dbReference>
<evidence type="ECO:0000313" key="1">
    <source>
        <dbReference type="EMBL" id="KAL0939702.1"/>
    </source>
</evidence>
<dbReference type="Proteomes" id="UP000805649">
    <property type="component" value="Unassembled WGS sequence"/>
</dbReference>
<name>A0ACC3Z6K4_COLTU</name>
<proteinExistence type="predicted"/>
<reference evidence="1 2" key="1">
    <citation type="journal article" date="2020" name="Phytopathology">
        <title>Genome Sequence Resources of Colletotrichum truncatum, C. plurivorum, C. musicola, and C. sojae: Four Species Pathogenic to Soybean (Glycine max).</title>
        <authorList>
            <person name="Rogerio F."/>
            <person name="Boufleur T.R."/>
            <person name="Ciampi-Guillardi M."/>
            <person name="Sukno S.A."/>
            <person name="Thon M.R."/>
            <person name="Massola Junior N.S."/>
            <person name="Baroncelli R."/>
        </authorList>
    </citation>
    <scope>NUCLEOTIDE SEQUENCE [LARGE SCALE GENOMIC DNA]</scope>
    <source>
        <strain evidence="1 2">CMES1059</strain>
    </source>
</reference>
<sequence length="138" mass="15309">MYKYTNISKPFSIRPPQGGVNWIEIPALDVPTLQFGNSERHDEQFISLFKIEEPAYIEGAIIKVNDHTLTSTNNGTAEAVGMTVYFLVDSIAETHDTIMGLGGKRILAKTDARGDGWYAKYLDPSGNAFSIYEVAFQT</sequence>
<keyword evidence="2" id="KW-1185">Reference proteome</keyword>
<organism evidence="1 2">
    <name type="scientific">Colletotrichum truncatum</name>
    <name type="common">Anthracnose fungus</name>
    <name type="synonym">Colletotrichum capsici</name>
    <dbReference type="NCBI Taxonomy" id="5467"/>
    <lineage>
        <taxon>Eukaryota</taxon>
        <taxon>Fungi</taxon>
        <taxon>Dikarya</taxon>
        <taxon>Ascomycota</taxon>
        <taxon>Pezizomycotina</taxon>
        <taxon>Sordariomycetes</taxon>
        <taxon>Hypocreomycetidae</taxon>
        <taxon>Glomerellales</taxon>
        <taxon>Glomerellaceae</taxon>
        <taxon>Colletotrichum</taxon>
        <taxon>Colletotrichum truncatum species complex</taxon>
    </lineage>
</organism>
<gene>
    <name evidence="1" type="ORF">CTRU02_206312</name>
</gene>
<protein>
    <submittedName>
        <fullName evidence="1">Uncharacterized protein</fullName>
    </submittedName>
</protein>
<evidence type="ECO:0000313" key="2">
    <source>
        <dbReference type="Proteomes" id="UP000805649"/>
    </source>
</evidence>